<organism evidence="1">
    <name type="scientific">Brazilian cedratvirus IHUMI</name>
    <dbReference type="NCBI Taxonomy" id="2126980"/>
    <lineage>
        <taxon>Viruses</taxon>
        <taxon>Pithoviruses</taxon>
        <taxon>Orthocedratvirinae</taxon>
        <taxon>Alphacedratvirus</taxon>
        <taxon>Alphacedratvirus brasiliense</taxon>
    </lineage>
</organism>
<reference evidence="1" key="1">
    <citation type="submission" date="2018-03" db="EMBL/GenBank/DDBJ databases">
        <authorList>
            <consortium name="Urmite Genomes"/>
        </authorList>
    </citation>
    <scope>NUCLEOTIDE SEQUENCE [LARGE SCALE GENOMIC DNA]</scope>
    <source>
        <strain evidence="1">IHUMI-27.7</strain>
    </source>
</reference>
<keyword evidence="2" id="KW-1185">Reference proteome</keyword>
<evidence type="ECO:0000313" key="1">
    <source>
        <dbReference type="EMBL" id="SPN78786.1"/>
    </source>
</evidence>
<name>A0A2R8FCZ1_9VIRU</name>
<dbReference type="EMBL" id="LT994651">
    <property type="protein sequence ID" value="SPN78786.1"/>
    <property type="molecule type" value="Genomic_DNA"/>
</dbReference>
<dbReference type="Proteomes" id="UP000273054">
    <property type="component" value="Segment"/>
</dbReference>
<evidence type="ECO:0000313" key="2">
    <source>
        <dbReference type="Proteomes" id="UP000273054"/>
    </source>
</evidence>
<gene>
    <name evidence="1" type="ORF">BRZCDTV_1</name>
</gene>
<sequence length="116" mass="13774">MLVLFIQVENVRDLEIFIKNIKTKKQVDYLRAARSKHFKRLEKCSDGESFEDEAGTEHEIRLYPESGMFEWIEHNRNMRGFNITSVGRADYNNQQMVEVLLTIYLQKIPFIYKVLG</sequence>
<accession>A0A2R8FCZ1</accession>
<protein>
    <submittedName>
        <fullName evidence="1">Uncharacterized protein</fullName>
    </submittedName>
</protein>
<proteinExistence type="predicted"/>